<name>A0A3N4IZK2_9PEZI</name>
<sequence>CTCMRYQENEIPCAHAYAFLLHQQKSPINYFPSALSLQTWRQTYLENWKPISIENLEHHPISPPATCRLPGSPKKKCAQHGDHGIAALQYARRMHGEEVIEDQR</sequence>
<dbReference type="OrthoDB" id="4482678at2759"/>
<feature type="domain" description="SWIM-type" evidence="2">
    <location>
        <begin position="1"/>
        <end position="24"/>
    </location>
</feature>
<keyword evidence="4" id="KW-1185">Reference proteome</keyword>
<keyword evidence="1" id="KW-0862">Zinc</keyword>
<organism evidence="3 4">
    <name type="scientific">Choiromyces venosus 120613-1</name>
    <dbReference type="NCBI Taxonomy" id="1336337"/>
    <lineage>
        <taxon>Eukaryota</taxon>
        <taxon>Fungi</taxon>
        <taxon>Dikarya</taxon>
        <taxon>Ascomycota</taxon>
        <taxon>Pezizomycotina</taxon>
        <taxon>Pezizomycetes</taxon>
        <taxon>Pezizales</taxon>
        <taxon>Tuberaceae</taxon>
        <taxon>Choiromyces</taxon>
    </lineage>
</organism>
<gene>
    <name evidence="3" type="ORF">L873DRAFT_1714734</name>
</gene>
<dbReference type="EMBL" id="ML120500">
    <property type="protein sequence ID" value="RPA91295.1"/>
    <property type="molecule type" value="Genomic_DNA"/>
</dbReference>
<dbReference type="PROSITE" id="PS50966">
    <property type="entry name" value="ZF_SWIM"/>
    <property type="match status" value="1"/>
</dbReference>
<dbReference type="Proteomes" id="UP000276215">
    <property type="component" value="Unassembled WGS sequence"/>
</dbReference>
<keyword evidence="1" id="KW-0479">Metal-binding</keyword>
<evidence type="ECO:0000256" key="1">
    <source>
        <dbReference type="PROSITE-ProRule" id="PRU00325"/>
    </source>
</evidence>
<dbReference type="AlphaFoldDB" id="A0A3N4IZK2"/>
<accession>A0A3N4IZK2</accession>
<evidence type="ECO:0000313" key="3">
    <source>
        <dbReference type="EMBL" id="RPA91295.1"/>
    </source>
</evidence>
<proteinExistence type="predicted"/>
<reference evidence="3 4" key="1">
    <citation type="journal article" date="2018" name="Nat. Ecol. Evol.">
        <title>Pezizomycetes genomes reveal the molecular basis of ectomycorrhizal truffle lifestyle.</title>
        <authorList>
            <person name="Murat C."/>
            <person name="Payen T."/>
            <person name="Noel B."/>
            <person name="Kuo A."/>
            <person name="Morin E."/>
            <person name="Chen J."/>
            <person name="Kohler A."/>
            <person name="Krizsan K."/>
            <person name="Balestrini R."/>
            <person name="Da Silva C."/>
            <person name="Montanini B."/>
            <person name="Hainaut M."/>
            <person name="Levati E."/>
            <person name="Barry K.W."/>
            <person name="Belfiori B."/>
            <person name="Cichocki N."/>
            <person name="Clum A."/>
            <person name="Dockter R.B."/>
            <person name="Fauchery L."/>
            <person name="Guy J."/>
            <person name="Iotti M."/>
            <person name="Le Tacon F."/>
            <person name="Lindquist E.A."/>
            <person name="Lipzen A."/>
            <person name="Malagnac F."/>
            <person name="Mello A."/>
            <person name="Molinier V."/>
            <person name="Miyauchi S."/>
            <person name="Poulain J."/>
            <person name="Riccioni C."/>
            <person name="Rubini A."/>
            <person name="Sitrit Y."/>
            <person name="Splivallo R."/>
            <person name="Traeger S."/>
            <person name="Wang M."/>
            <person name="Zifcakova L."/>
            <person name="Wipf D."/>
            <person name="Zambonelli A."/>
            <person name="Paolocci F."/>
            <person name="Nowrousian M."/>
            <person name="Ottonello S."/>
            <person name="Baldrian P."/>
            <person name="Spatafora J.W."/>
            <person name="Henrissat B."/>
            <person name="Nagy L.G."/>
            <person name="Aury J.M."/>
            <person name="Wincker P."/>
            <person name="Grigoriev I.V."/>
            <person name="Bonfante P."/>
            <person name="Martin F.M."/>
        </authorList>
    </citation>
    <scope>NUCLEOTIDE SEQUENCE [LARGE SCALE GENOMIC DNA]</scope>
    <source>
        <strain evidence="3 4">120613-1</strain>
    </source>
</reference>
<dbReference type="GO" id="GO:0008270">
    <property type="term" value="F:zinc ion binding"/>
    <property type="evidence" value="ECO:0007669"/>
    <property type="project" value="UniProtKB-KW"/>
</dbReference>
<evidence type="ECO:0000259" key="2">
    <source>
        <dbReference type="PROSITE" id="PS50966"/>
    </source>
</evidence>
<protein>
    <recommendedName>
        <fullName evidence="2">SWIM-type domain-containing protein</fullName>
    </recommendedName>
</protein>
<evidence type="ECO:0000313" key="4">
    <source>
        <dbReference type="Proteomes" id="UP000276215"/>
    </source>
</evidence>
<feature type="non-terminal residue" evidence="3">
    <location>
        <position position="1"/>
    </location>
</feature>
<dbReference type="InterPro" id="IPR007527">
    <property type="entry name" value="Znf_SWIM"/>
</dbReference>
<keyword evidence="1" id="KW-0863">Zinc-finger</keyword>